<dbReference type="Proteomes" id="UP000034006">
    <property type="component" value="Unassembled WGS sequence"/>
</dbReference>
<dbReference type="STRING" id="1618387.UW44_C0004G0041"/>
<dbReference type="EMBL" id="LCIH01000004">
    <property type="protein sequence ID" value="KKT52136.1"/>
    <property type="molecule type" value="Genomic_DNA"/>
</dbReference>
<evidence type="ECO:0000313" key="3">
    <source>
        <dbReference type="Proteomes" id="UP000034006"/>
    </source>
</evidence>
<reference evidence="2 3" key="1">
    <citation type="journal article" date="2015" name="Nature">
        <title>rRNA introns, odd ribosomes, and small enigmatic genomes across a large radiation of phyla.</title>
        <authorList>
            <person name="Brown C.T."/>
            <person name="Hug L.A."/>
            <person name="Thomas B.C."/>
            <person name="Sharon I."/>
            <person name="Castelle C.J."/>
            <person name="Singh A."/>
            <person name="Wilkins M.J."/>
            <person name="Williams K.H."/>
            <person name="Banfield J.F."/>
        </authorList>
    </citation>
    <scope>NUCLEOTIDE SEQUENCE [LARGE SCALE GENOMIC DNA]</scope>
</reference>
<proteinExistence type="predicted"/>
<feature type="domain" description="vWA found in TerF C terminus" evidence="1">
    <location>
        <begin position="33"/>
        <end position="223"/>
    </location>
</feature>
<organism evidence="2 3">
    <name type="scientific">Candidatus Collierbacteria bacterium GW2011_GWB2_44_22</name>
    <dbReference type="NCBI Taxonomy" id="1618387"/>
    <lineage>
        <taxon>Bacteria</taxon>
        <taxon>Candidatus Collieribacteriota</taxon>
    </lineage>
</organism>
<protein>
    <recommendedName>
        <fullName evidence="1">vWA found in TerF C terminus domain-containing protein</fullName>
    </recommendedName>
</protein>
<sequence length="237" mass="26425">MADLLIKKAPTQARGEAAKILLKHGVALGTFHAQVEASFDCSGSTEMREYGRHFYSKGYMNGVATAVLAMGLNLDDNGNVPAWRWSSDVKELPAITAENLDGYVERYMPARSIDGGTYMSRAMEAMMRGFDPKSKDPGFAMIFTDGEASDKDRVETLLRQYSSKPVFWQFVGLEVPGASTDFGLLEELDNLSGRVVDNANFFRVNVHTVTYEDMWNRLIAEFKGYPNLIAGNSRVHW</sequence>
<dbReference type="AlphaFoldDB" id="A0A0G1HYC1"/>
<evidence type="ECO:0000313" key="2">
    <source>
        <dbReference type="EMBL" id="KKT52136.1"/>
    </source>
</evidence>
<dbReference type="Gene3D" id="3.40.50.410">
    <property type="entry name" value="von Willebrand factor, type A domain"/>
    <property type="match status" value="1"/>
</dbReference>
<comment type="caution">
    <text evidence="2">The sequence shown here is derived from an EMBL/GenBank/DDBJ whole genome shotgun (WGS) entry which is preliminary data.</text>
</comment>
<evidence type="ECO:0000259" key="1">
    <source>
        <dbReference type="Pfam" id="PF10138"/>
    </source>
</evidence>
<name>A0A0G1HYC1_9BACT</name>
<accession>A0A0G1HYC1</accession>
<dbReference type="InterPro" id="IPR036465">
    <property type="entry name" value="vWFA_dom_sf"/>
</dbReference>
<dbReference type="Pfam" id="PF10138">
    <property type="entry name" value="vWA-TerF-like"/>
    <property type="match status" value="1"/>
</dbReference>
<dbReference type="SUPFAM" id="SSF53300">
    <property type="entry name" value="vWA-like"/>
    <property type="match status" value="1"/>
</dbReference>
<gene>
    <name evidence="2" type="ORF">UW44_C0004G0041</name>
</gene>
<dbReference type="InterPro" id="IPR019303">
    <property type="entry name" value="vWA_TerF_C"/>
</dbReference>